<dbReference type="Gene3D" id="3.40.228.10">
    <property type="entry name" value="Dimethylsulfoxide Reductase, domain 2"/>
    <property type="match status" value="1"/>
</dbReference>
<accession>A0A381QRZ1</accession>
<dbReference type="InterPro" id="IPR006656">
    <property type="entry name" value="Mopterin_OxRdtase"/>
</dbReference>
<feature type="domain" description="4Fe-4S Mo/W bis-MGD-type" evidence="10">
    <location>
        <begin position="46"/>
        <end position="102"/>
    </location>
</feature>
<dbReference type="Pfam" id="PF04879">
    <property type="entry name" value="Molybdop_Fe4S4"/>
    <property type="match status" value="1"/>
</dbReference>
<dbReference type="EMBL" id="UINC01001493">
    <property type="protein sequence ID" value="SUZ82131.1"/>
    <property type="molecule type" value="Genomic_DNA"/>
</dbReference>
<evidence type="ECO:0000256" key="4">
    <source>
        <dbReference type="ARBA" id="ARBA00022723"/>
    </source>
</evidence>
<dbReference type="PANTHER" id="PTHR43742">
    <property type="entry name" value="TRIMETHYLAMINE-N-OXIDE REDUCTASE"/>
    <property type="match status" value="1"/>
</dbReference>
<feature type="region of interest" description="Disordered" evidence="9">
    <location>
        <begin position="753"/>
        <end position="776"/>
    </location>
</feature>
<dbReference type="AlphaFoldDB" id="A0A381QRZ1"/>
<keyword evidence="6" id="KW-0560">Oxidoreductase</keyword>
<comment type="similarity">
    <text evidence="1">Belongs to the prokaryotic molybdopterin-containing oxidoreductase family.</text>
</comment>
<evidence type="ECO:0000256" key="2">
    <source>
        <dbReference type="ARBA" id="ARBA00022485"/>
    </source>
</evidence>
<feature type="non-terminal residue" evidence="11">
    <location>
        <position position="1"/>
    </location>
</feature>
<dbReference type="SMART" id="SM00926">
    <property type="entry name" value="Molybdop_Fe4S4"/>
    <property type="match status" value="1"/>
</dbReference>
<gene>
    <name evidence="11" type="ORF">METZ01_LOCUS34985</name>
</gene>
<evidence type="ECO:0000256" key="1">
    <source>
        <dbReference type="ARBA" id="ARBA00010312"/>
    </source>
</evidence>
<keyword evidence="3" id="KW-0500">Molybdenum</keyword>
<dbReference type="SUPFAM" id="SSF53706">
    <property type="entry name" value="Formate dehydrogenase/DMSO reductase, domains 1-3"/>
    <property type="match status" value="1"/>
</dbReference>
<sequence>VRRREFLKATTLAAGVSLLEACSGPEGQYLVQPARREPGAPLPGESTWVPGICQQCSAGCGIQVRIVDGNARKIEGNPNHPVNLGGVCALGQSALQELYNPDRILAPQRRVGDKGTGTFADTTWEDGLNAAVTAIARTSPDHIAIIGADRSGLTGALWRRFSEALGAPAPAFVEAPELEVERRAAQIVLGVTDIPYFDVSRSDYILSIGSAFLDRWRSPVHYTRALAEMRRGQHGRRGRLVQAEARMSLTAANADDWLAVSPGTEGVLARTLAGILLSSGEIETDNAAKYQNLFPGAPPGLEEGAALCAVAAEKIERVAAELAAAENKVVMAGGSAAGHQDGLFNVAAALGLNVLLGTLGKPGGVYAPASFGFEDGISPKTEPTSMAELATRLRGEGLAPVDLLIVADADPVHTLPASWQLHESMSDVGMVIALSSFRTDTTLLADLVLPLNTQLERFDAVSPTASIGVPVLNISEPAVEPLGDARHPADVVLAMAAALGEPIASQFPWASFPRFVETIIEEQLEQLPGSQGMAASAFIRLAVERGGIFGDEPPHLVPPGPLDATILASEATNTDAGEDDEYPFLLLPFESIKTADGRGANRPWLQELPDPMSTIMWNSWLELSPVDAANLGIQDGDRLSVESSAGNLEVQAVIDPAVRAGVVGMPLGHGHQDYGRYAKGRGANPLDLVEQTQVIRTAAPAWAATRVRIKRLSSGQFSRFGRSYTNQVESENIPVGWAPQETSRYAAARPVPPNLTRGMLEPGTTELPVVKRRRLG</sequence>
<dbReference type="GO" id="GO:0043546">
    <property type="term" value="F:molybdopterin cofactor binding"/>
    <property type="evidence" value="ECO:0007669"/>
    <property type="project" value="InterPro"/>
</dbReference>
<evidence type="ECO:0000256" key="5">
    <source>
        <dbReference type="ARBA" id="ARBA00022729"/>
    </source>
</evidence>
<reference evidence="11" key="1">
    <citation type="submission" date="2018-05" db="EMBL/GenBank/DDBJ databases">
        <authorList>
            <person name="Lanie J.A."/>
            <person name="Ng W.-L."/>
            <person name="Kazmierczak K.M."/>
            <person name="Andrzejewski T.M."/>
            <person name="Davidsen T.M."/>
            <person name="Wayne K.J."/>
            <person name="Tettelin H."/>
            <person name="Glass J.I."/>
            <person name="Rusch D."/>
            <person name="Podicherti R."/>
            <person name="Tsui H.-C.T."/>
            <person name="Winkler M.E."/>
        </authorList>
    </citation>
    <scope>NUCLEOTIDE SEQUENCE</scope>
</reference>
<dbReference type="Pfam" id="PF00384">
    <property type="entry name" value="Molybdopterin"/>
    <property type="match status" value="1"/>
</dbReference>
<dbReference type="Gene3D" id="3.30.2070.10">
    <property type="entry name" value="Formate dehydrogenase/DMSO reductase"/>
    <property type="match status" value="1"/>
</dbReference>
<keyword evidence="4" id="KW-0479">Metal-binding</keyword>
<evidence type="ECO:0000256" key="3">
    <source>
        <dbReference type="ARBA" id="ARBA00022505"/>
    </source>
</evidence>
<dbReference type="PANTHER" id="PTHR43742:SF9">
    <property type="entry name" value="TETRATHIONATE REDUCTASE SUBUNIT A"/>
    <property type="match status" value="1"/>
</dbReference>
<dbReference type="Gene3D" id="2.20.25.90">
    <property type="entry name" value="ADC-like domains"/>
    <property type="match status" value="1"/>
</dbReference>
<proteinExistence type="inferred from homology"/>
<dbReference type="SUPFAM" id="SSF50692">
    <property type="entry name" value="ADC-like"/>
    <property type="match status" value="1"/>
</dbReference>
<dbReference type="PROSITE" id="PS51669">
    <property type="entry name" value="4FE4S_MOW_BIS_MGD"/>
    <property type="match status" value="1"/>
</dbReference>
<name>A0A381QRZ1_9ZZZZ</name>
<keyword evidence="8" id="KW-0411">Iron-sulfur</keyword>
<dbReference type="InterPro" id="IPR006657">
    <property type="entry name" value="MoPterin_dinucl-bd_dom"/>
</dbReference>
<dbReference type="InterPro" id="IPR009010">
    <property type="entry name" value="Asp_de-COase-like_dom_sf"/>
</dbReference>
<evidence type="ECO:0000256" key="6">
    <source>
        <dbReference type="ARBA" id="ARBA00023002"/>
    </source>
</evidence>
<evidence type="ECO:0000256" key="7">
    <source>
        <dbReference type="ARBA" id="ARBA00023004"/>
    </source>
</evidence>
<evidence type="ECO:0000259" key="10">
    <source>
        <dbReference type="PROSITE" id="PS51669"/>
    </source>
</evidence>
<keyword evidence="7" id="KW-0408">Iron</keyword>
<dbReference type="GO" id="GO:0051539">
    <property type="term" value="F:4 iron, 4 sulfur cluster binding"/>
    <property type="evidence" value="ECO:0007669"/>
    <property type="project" value="UniProtKB-KW"/>
</dbReference>
<dbReference type="GO" id="GO:0046872">
    <property type="term" value="F:metal ion binding"/>
    <property type="evidence" value="ECO:0007669"/>
    <property type="project" value="UniProtKB-KW"/>
</dbReference>
<dbReference type="InterPro" id="IPR050612">
    <property type="entry name" value="Prok_Mopterin_Oxidored"/>
</dbReference>
<protein>
    <recommendedName>
        <fullName evidence="10">4Fe-4S Mo/W bis-MGD-type domain-containing protein</fullName>
    </recommendedName>
</protein>
<evidence type="ECO:0000313" key="11">
    <source>
        <dbReference type="EMBL" id="SUZ82131.1"/>
    </source>
</evidence>
<dbReference type="GO" id="GO:0016491">
    <property type="term" value="F:oxidoreductase activity"/>
    <property type="evidence" value="ECO:0007669"/>
    <property type="project" value="UniProtKB-KW"/>
</dbReference>
<evidence type="ECO:0000256" key="8">
    <source>
        <dbReference type="ARBA" id="ARBA00023014"/>
    </source>
</evidence>
<dbReference type="Pfam" id="PF01568">
    <property type="entry name" value="Molydop_binding"/>
    <property type="match status" value="1"/>
</dbReference>
<organism evidence="11">
    <name type="scientific">marine metagenome</name>
    <dbReference type="NCBI Taxonomy" id="408172"/>
    <lineage>
        <taxon>unclassified sequences</taxon>
        <taxon>metagenomes</taxon>
        <taxon>ecological metagenomes</taxon>
    </lineage>
</organism>
<dbReference type="Gene3D" id="2.40.40.20">
    <property type="match status" value="1"/>
</dbReference>
<keyword evidence="2" id="KW-0004">4Fe-4S</keyword>
<dbReference type="Gene3D" id="3.40.50.740">
    <property type="match status" value="1"/>
</dbReference>
<evidence type="ECO:0000256" key="9">
    <source>
        <dbReference type="SAM" id="MobiDB-lite"/>
    </source>
</evidence>
<dbReference type="InterPro" id="IPR006963">
    <property type="entry name" value="Mopterin_OxRdtase_4Fe-4S_dom"/>
</dbReference>
<keyword evidence="5" id="KW-0732">Signal</keyword>